<dbReference type="OrthoDB" id="8403777at2"/>
<evidence type="ECO:0000313" key="2">
    <source>
        <dbReference type="Proteomes" id="UP000316425"/>
    </source>
</evidence>
<name>A0A556P6F1_9BACI</name>
<accession>A0A556P6F1</accession>
<keyword evidence="2" id="KW-1185">Reference proteome</keyword>
<sequence length="435" mass="51234">MSREADHTIKGFLYQFNKTLNAILMSNEKENLQIEGIIEDIDIESSNLTSAIQCKYHESNTQFNLSDIYKPVLQMLCHYLESGNSNIKYILYAYFPNEKVGFKRITISQLEEITSTNNFDYINKYVSKIKPPKDKQIEEILKKPRKTTEEKAKIREYYKSNDLESVVDLRKFLKDHFVFEIGHSYDSLAHETKKLLEAEGFSTDDVNDLFYPNAIQYIAEISIIPEERKRITNKIELIGFLNKSKKTAMSRWTSELLSRKELLKIKRKQLMPSLNANSRLRYFLIDPDYIEDFDDEFILFVKEYLEKYNSKIKLHTYTPCFFIKTNTNKLSEYHQRFVLKGIPIITGYIGDTFLFEEFNRDPKRIVKDNWVEFKAKITCISDDIKAYINTKKCDDLYVLGDINTSVLDTVDVNIEQITINDFKELKYILSIIKEV</sequence>
<evidence type="ECO:0000313" key="1">
    <source>
        <dbReference type="EMBL" id="TSJ59965.1"/>
    </source>
</evidence>
<dbReference type="EMBL" id="VMHE01000046">
    <property type="protein sequence ID" value="TSJ59965.1"/>
    <property type="molecule type" value="Genomic_DNA"/>
</dbReference>
<organism evidence="1 2">
    <name type="scientific">Allobacillus salarius</name>
    <dbReference type="NCBI Taxonomy" id="1955272"/>
    <lineage>
        <taxon>Bacteria</taxon>
        <taxon>Bacillati</taxon>
        <taxon>Bacillota</taxon>
        <taxon>Bacilli</taxon>
        <taxon>Bacillales</taxon>
        <taxon>Bacillaceae</taxon>
        <taxon>Allobacillus</taxon>
    </lineage>
</organism>
<dbReference type="AlphaFoldDB" id="A0A556P6F1"/>
<reference evidence="1 2" key="1">
    <citation type="submission" date="2019-07" db="EMBL/GenBank/DDBJ databases">
        <title>Allobacillus sp. nov. SKP isolated from shrimp paste of Euphausiacea.</title>
        <authorList>
            <person name="Kanchanasin P."/>
            <person name="Tanasupawat S."/>
            <person name="Shi W."/>
            <person name="Wu L."/>
            <person name="Ma J."/>
        </authorList>
    </citation>
    <scope>NUCLEOTIDE SEQUENCE [LARGE SCALE GENOMIC DNA]</scope>
    <source>
        <strain evidence="1 2">SKP4-8</strain>
    </source>
</reference>
<dbReference type="RefSeq" id="WP_144089705.1">
    <property type="nucleotide sequence ID" value="NZ_VMHE01000046.1"/>
</dbReference>
<gene>
    <name evidence="1" type="ORF">FPQ13_12750</name>
</gene>
<protein>
    <submittedName>
        <fullName evidence="1">Uncharacterized protein</fullName>
    </submittedName>
</protein>
<dbReference type="Proteomes" id="UP000316425">
    <property type="component" value="Unassembled WGS sequence"/>
</dbReference>
<comment type="caution">
    <text evidence="1">The sequence shown here is derived from an EMBL/GenBank/DDBJ whole genome shotgun (WGS) entry which is preliminary data.</text>
</comment>
<proteinExistence type="predicted"/>